<dbReference type="NCBIfam" id="TIGR04131">
    <property type="entry name" value="Bac_Flav_CTERM"/>
    <property type="match status" value="1"/>
</dbReference>
<dbReference type="InterPro" id="IPR026341">
    <property type="entry name" value="T9SS_type_B"/>
</dbReference>
<organism evidence="1 2">
    <name type="scientific">Chitinophaga cymbidii</name>
    <dbReference type="NCBI Taxonomy" id="1096750"/>
    <lineage>
        <taxon>Bacteria</taxon>
        <taxon>Pseudomonadati</taxon>
        <taxon>Bacteroidota</taxon>
        <taxon>Chitinophagia</taxon>
        <taxon>Chitinophagales</taxon>
        <taxon>Chitinophagaceae</taxon>
        <taxon>Chitinophaga</taxon>
    </lineage>
</organism>
<dbReference type="InterPro" id="IPR013783">
    <property type="entry name" value="Ig-like_fold"/>
</dbReference>
<dbReference type="SUPFAM" id="SSF49299">
    <property type="entry name" value="PKD domain"/>
    <property type="match status" value="2"/>
</dbReference>
<dbReference type="AlphaFoldDB" id="A0A512RLP7"/>
<reference evidence="1 2" key="1">
    <citation type="submission" date="2019-07" db="EMBL/GenBank/DDBJ databases">
        <title>Whole genome shotgun sequence of Chitinophaga cymbidii NBRC 109752.</title>
        <authorList>
            <person name="Hosoyama A."/>
            <person name="Uohara A."/>
            <person name="Ohji S."/>
            <person name="Ichikawa N."/>
        </authorList>
    </citation>
    <scope>NUCLEOTIDE SEQUENCE [LARGE SCALE GENOMIC DNA]</scope>
    <source>
        <strain evidence="1 2">NBRC 109752</strain>
    </source>
</reference>
<evidence type="ECO:0008006" key="3">
    <source>
        <dbReference type="Google" id="ProtNLM"/>
    </source>
</evidence>
<comment type="caution">
    <text evidence="1">The sequence shown here is derived from an EMBL/GenBank/DDBJ whole genome shotgun (WGS) entry which is preliminary data.</text>
</comment>
<evidence type="ECO:0000313" key="2">
    <source>
        <dbReference type="Proteomes" id="UP000321436"/>
    </source>
</evidence>
<name>A0A512RLP7_9BACT</name>
<dbReference type="EMBL" id="BKAU01000002">
    <property type="protein sequence ID" value="GEP96631.1"/>
    <property type="molecule type" value="Genomic_DNA"/>
</dbReference>
<proteinExistence type="predicted"/>
<protein>
    <recommendedName>
        <fullName evidence="3">PKD domain-containing protein</fullName>
    </recommendedName>
</protein>
<keyword evidence="2" id="KW-1185">Reference proteome</keyword>
<sequence>MPGPSCSTPGDFNHQDKNPFWYKFTCYTTGTLGFVITPLDLEEDYDWQLWDITGRDPDEVYTNRSLYVAMNWSGEYGITGASDEGASTDVCGGRGQPLFSAMPVITKGHEYLLLISHFSNSQSGYKLKFGGGTADINDPVLPELKDIKYDCAGYSIGIRLSRKVLCKSLAANGSDFRLSTGASIVKAMGASCNKGFDLDSVILYLDKPLPPGTYTVTAQNGSDGHTVLNACGKQLLPGATISFSVPVTPPPRLPALKALPCAPDRIELEFPDPVRCSSIAADGSDFTITGPSAIQVISTENICDAAGLTQMVTLKLDRRILRDGDYTLTLTGGTDGNTVTSACHVPLIPGNLPFSIPAQPAILLGDCAPPGCAPSSVKIGLNFPVRCSSIAPDGSDFMLNGPHNIRITAAAGICNTNGMADSIVLQLSEKIQTAGNYRVTTTTGSDGNSLQGECWQLMTAGQTADFRTSDTVNASFSMSLQFNCKLTTASFSHDGRNHVNSWAWELDGETLHTQRPVKVFSDFGTKPLRLKVSNGVCSAGLDTAIVITSELEAAFTVDPGPYCPMEGITPVNISTGNIVAWEWDYGNGSSSFGPQPLSLRYFPQQKEQDYRIRLIVRNDMNCRDTMDQYIKAVSSCYIDVPTAFTPNNDGQNDFFYPLNAYRAQDLRFRVYSRYGWLMFESRDWRKRWNGRVNNVPADAGAYTWMLEYTEKDSGKKVFRKGTVVLLR</sequence>
<dbReference type="Pfam" id="PF13585">
    <property type="entry name" value="CHU_C"/>
    <property type="match status" value="1"/>
</dbReference>
<gene>
    <name evidence="1" type="ORF">CCY01nite_28910</name>
</gene>
<dbReference type="Gene3D" id="2.60.40.10">
    <property type="entry name" value="Immunoglobulins"/>
    <property type="match status" value="1"/>
</dbReference>
<evidence type="ECO:0000313" key="1">
    <source>
        <dbReference type="EMBL" id="GEP96631.1"/>
    </source>
</evidence>
<dbReference type="CDD" id="cd00146">
    <property type="entry name" value="PKD"/>
    <property type="match status" value="1"/>
</dbReference>
<accession>A0A512RLP7</accession>
<dbReference type="InterPro" id="IPR035986">
    <property type="entry name" value="PKD_dom_sf"/>
</dbReference>
<dbReference type="Proteomes" id="UP000321436">
    <property type="component" value="Unassembled WGS sequence"/>
</dbReference>